<feature type="compositionally biased region" description="Pro residues" evidence="1">
    <location>
        <begin position="74"/>
        <end position="87"/>
    </location>
</feature>
<dbReference type="Proteomes" id="UP001230908">
    <property type="component" value="Unassembled WGS sequence"/>
</dbReference>
<name>A0ABU0ZYX8_9ACTN</name>
<keyword evidence="2" id="KW-0472">Membrane</keyword>
<protein>
    <submittedName>
        <fullName evidence="3">Uncharacterized protein</fullName>
    </submittedName>
</protein>
<keyword evidence="2" id="KW-1133">Transmembrane helix</keyword>
<evidence type="ECO:0000313" key="4">
    <source>
        <dbReference type="Proteomes" id="UP001230908"/>
    </source>
</evidence>
<evidence type="ECO:0000256" key="2">
    <source>
        <dbReference type="SAM" id="Phobius"/>
    </source>
</evidence>
<feature type="compositionally biased region" description="Low complexity" evidence="1">
    <location>
        <begin position="88"/>
        <end position="115"/>
    </location>
</feature>
<accession>A0ABU0ZYX8</accession>
<dbReference type="EMBL" id="JAVHUY010000095">
    <property type="protein sequence ID" value="MDQ7911499.1"/>
    <property type="molecule type" value="Genomic_DNA"/>
</dbReference>
<organism evidence="3 4">
    <name type="scientific">Phytohabitans maris</name>
    <dbReference type="NCBI Taxonomy" id="3071409"/>
    <lineage>
        <taxon>Bacteria</taxon>
        <taxon>Bacillati</taxon>
        <taxon>Actinomycetota</taxon>
        <taxon>Actinomycetes</taxon>
        <taxon>Micromonosporales</taxon>
        <taxon>Micromonosporaceae</taxon>
    </lineage>
</organism>
<keyword evidence="4" id="KW-1185">Reference proteome</keyword>
<dbReference type="RefSeq" id="WP_308718687.1">
    <property type="nucleotide sequence ID" value="NZ_JAVHUY010000095.1"/>
</dbReference>
<gene>
    <name evidence="3" type="ORF">RB614_44150</name>
</gene>
<sequence>MHVRRRPTKPVFVDRSGRRRHLVRVTGVAGGLGLALAAVLLVAGFTGSGTGRPPSLPEPAGGQMGGGPTASRPPAGPGSTAPPPGTAPAPGGRSATPAPAPATTAAVASPAPSGSSHRRVPTHTPGNGKPVKPS</sequence>
<feature type="region of interest" description="Disordered" evidence="1">
    <location>
        <begin position="45"/>
        <end position="134"/>
    </location>
</feature>
<comment type="caution">
    <text evidence="3">The sequence shown here is derived from an EMBL/GenBank/DDBJ whole genome shotgun (WGS) entry which is preliminary data.</text>
</comment>
<evidence type="ECO:0000313" key="3">
    <source>
        <dbReference type="EMBL" id="MDQ7911499.1"/>
    </source>
</evidence>
<proteinExistence type="predicted"/>
<feature type="transmembrane region" description="Helical" evidence="2">
    <location>
        <begin position="21"/>
        <end position="45"/>
    </location>
</feature>
<keyword evidence="2" id="KW-0812">Transmembrane</keyword>
<evidence type="ECO:0000256" key="1">
    <source>
        <dbReference type="SAM" id="MobiDB-lite"/>
    </source>
</evidence>
<reference evidence="3 4" key="1">
    <citation type="submission" date="2023-08" db="EMBL/GenBank/DDBJ databases">
        <title>Phytohabitans sansha sp. nov., isolated from marine sediment.</title>
        <authorList>
            <person name="Zhao Y."/>
            <person name="Yi K."/>
        </authorList>
    </citation>
    <scope>NUCLEOTIDE SEQUENCE [LARGE SCALE GENOMIC DNA]</scope>
    <source>
        <strain evidence="3 4">ZYX-F-186</strain>
    </source>
</reference>